<dbReference type="Proteomes" id="UP000824247">
    <property type="component" value="Unassembled WGS sequence"/>
</dbReference>
<reference evidence="3" key="2">
    <citation type="submission" date="2021-04" db="EMBL/GenBank/DDBJ databases">
        <authorList>
            <person name="Gilroy R."/>
        </authorList>
    </citation>
    <scope>NUCLEOTIDE SEQUENCE</scope>
    <source>
        <strain evidence="3">A5-1222</strain>
    </source>
</reference>
<reference evidence="3" key="1">
    <citation type="journal article" date="2021" name="PeerJ">
        <title>Extensive microbial diversity within the chicken gut microbiome revealed by metagenomics and culture.</title>
        <authorList>
            <person name="Gilroy R."/>
            <person name="Ravi A."/>
            <person name="Getino M."/>
            <person name="Pursley I."/>
            <person name="Horton D.L."/>
            <person name="Alikhan N.F."/>
            <person name="Baker D."/>
            <person name="Gharbi K."/>
            <person name="Hall N."/>
            <person name="Watson M."/>
            <person name="Adriaenssens E.M."/>
            <person name="Foster-Nyarko E."/>
            <person name="Jarju S."/>
            <person name="Secka A."/>
            <person name="Antonio M."/>
            <person name="Oren A."/>
            <person name="Chaudhuri R.R."/>
            <person name="La Ragione R."/>
            <person name="Hildebrand F."/>
            <person name="Pallen M.J."/>
        </authorList>
    </citation>
    <scope>NUCLEOTIDE SEQUENCE</scope>
    <source>
        <strain evidence="3">A5-1222</strain>
    </source>
</reference>
<dbReference type="InterPro" id="IPR006379">
    <property type="entry name" value="HAD-SF_hydro_IIB"/>
</dbReference>
<proteinExistence type="inferred from homology"/>
<comment type="cofactor">
    <cofactor evidence="1">
        <name>Mg(2+)</name>
        <dbReference type="ChEBI" id="CHEBI:18420"/>
    </cofactor>
</comment>
<dbReference type="PANTHER" id="PTHR10000">
    <property type="entry name" value="PHOSPHOSERINE PHOSPHATASE"/>
    <property type="match status" value="1"/>
</dbReference>
<dbReference type="GO" id="GO:0000287">
    <property type="term" value="F:magnesium ion binding"/>
    <property type="evidence" value="ECO:0007669"/>
    <property type="project" value="TreeGrafter"/>
</dbReference>
<organism evidence="3 4">
    <name type="scientific">Candidatus Ureaplasma intestinipullorum</name>
    <dbReference type="NCBI Taxonomy" id="2838770"/>
    <lineage>
        <taxon>Bacteria</taxon>
        <taxon>Bacillati</taxon>
        <taxon>Mycoplasmatota</taxon>
        <taxon>Mycoplasmoidales</taxon>
        <taxon>Mycoplasmoidaceae</taxon>
        <taxon>Ureaplasma</taxon>
    </lineage>
</organism>
<comment type="similarity">
    <text evidence="2">Belongs to the HAD-like hydrolase superfamily. Cof family.</text>
</comment>
<dbReference type="Gene3D" id="3.30.1240.10">
    <property type="match status" value="1"/>
</dbReference>
<accession>A0A9E2KW58</accession>
<protein>
    <submittedName>
        <fullName evidence="3">Cof-type HAD-IIB family hydrolase</fullName>
    </submittedName>
</protein>
<sequence>MKLKVIVTDLDGTLLNKKRWISKTNLLNLKEFIKDGGEVCFVTGRSLDSSRRIAKIFKSKTGYDIKYIACFNGAIIYDNINNKIIEETTINHEVVTELFNTSRKFSLGFTEYYKDLNNKKIFINVYGYDFLVNIIRFFNKKTSYYKIKKNNLKIENVYKINIVKKFDTNSFNSMQEFLKYADIKNISFSLTSSSLIEVTPENIDKGYAVKRISELLSVPLDEFIAFGDSPNDIPMLKIIKNSFITKDKRLDSTKYFFNKKFKPKNSIGNWLESKFYK</sequence>
<gene>
    <name evidence="3" type="ORF">H9897_01280</name>
</gene>
<dbReference type="InterPro" id="IPR036412">
    <property type="entry name" value="HAD-like_sf"/>
</dbReference>
<dbReference type="GO" id="GO:0005829">
    <property type="term" value="C:cytosol"/>
    <property type="evidence" value="ECO:0007669"/>
    <property type="project" value="TreeGrafter"/>
</dbReference>
<dbReference type="GO" id="GO:0016791">
    <property type="term" value="F:phosphatase activity"/>
    <property type="evidence" value="ECO:0007669"/>
    <property type="project" value="TreeGrafter"/>
</dbReference>
<dbReference type="PANTHER" id="PTHR10000:SF8">
    <property type="entry name" value="HAD SUPERFAMILY HYDROLASE-LIKE, TYPE 3"/>
    <property type="match status" value="1"/>
</dbReference>
<dbReference type="InterPro" id="IPR023214">
    <property type="entry name" value="HAD_sf"/>
</dbReference>
<dbReference type="Gene3D" id="3.40.50.1000">
    <property type="entry name" value="HAD superfamily/HAD-like"/>
    <property type="match status" value="1"/>
</dbReference>
<evidence type="ECO:0000313" key="3">
    <source>
        <dbReference type="EMBL" id="MBU3830768.1"/>
    </source>
</evidence>
<dbReference type="NCBIfam" id="TIGR01484">
    <property type="entry name" value="HAD-SF-IIB"/>
    <property type="match status" value="1"/>
</dbReference>
<dbReference type="AlphaFoldDB" id="A0A9E2KW58"/>
<dbReference type="SUPFAM" id="SSF56784">
    <property type="entry name" value="HAD-like"/>
    <property type="match status" value="1"/>
</dbReference>
<evidence type="ECO:0000256" key="1">
    <source>
        <dbReference type="ARBA" id="ARBA00001946"/>
    </source>
</evidence>
<dbReference type="PROSITE" id="PS01228">
    <property type="entry name" value="COF_1"/>
    <property type="match status" value="1"/>
</dbReference>
<dbReference type="PROSITE" id="PS50890">
    <property type="entry name" value="PUA"/>
    <property type="match status" value="1"/>
</dbReference>
<evidence type="ECO:0000313" key="4">
    <source>
        <dbReference type="Proteomes" id="UP000824247"/>
    </source>
</evidence>
<dbReference type="NCBIfam" id="TIGR00099">
    <property type="entry name" value="Cof-subfamily"/>
    <property type="match status" value="1"/>
</dbReference>
<dbReference type="InterPro" id="IPR000150">
    <property type="entry name" value="Cof"/>
</dbReference>
<dbReference type="Pfam" id="PF08282">
    <property type="entry name" value="Hydrolase_3"/>
    <property type="match status" value="1"/>
</dbReference>
<keyword evidence="3" id="KW-0378">Hydrolase</keyword>
<name>A0A9E2KW58_9BACT</name>
<comment type="caution">
    <text evidence="3">The sequence shown here is derived from an EMBL/GenBank/DDBJ whole genome shotgun (WGS) entry which is preliminary data.</text>
</comment>
<evidence type="ECO:0000256" key="2">
    <source>
        <dbReference type="ARBA" id="ARBA00034778"/>
    </source>
</evidence>
<dbReference type="EMBL" id="JAHLFM010000018">
    <property type="protein sequence ID" value="MBU3830768.1"/>
    <property type="molecule type" value="Genomic_DNA"/>
</dbReference>